<dbReference type="PANTHER" id="PTHR42713">
    <property type="entry name" value="HISTIDINE KINASE-RELATED"/>
    <property type="match status" value="1"/>
</dbReference>
<evidence type="ECO:0000259" key="9">
    <source>
        <dbReference type="PROSITE" id="PS01124"/>
    </source>
</evidence>
<proteinExistence type="predicted"/>
<reference evidence="11 12" key="1">
    <citation type="submission" date="2020-02" db="EMBL/GenBank/DDBJ databases">
        <title>Paenibacillus sp. nov., isolated from rhizosphere soil of tomato.</title>
        <authorList>
            <person name="Weon H.-Y."/>
            <person name="Lee S.A."/>
        </authorList>
    </citation>
    <scope>NUCLEOTIDE SEQUENCE [LARGE SCALE GENOMIC DNA]</scope>
    <source>
        <strain evidence="11 12">14171R-81</strain>
    </source>
</reference>
<dbReference type="PROSITE" id="PS50110">
    <property type="entry name" value="RESPONSE_REGULATORY"/>
    <property type="match status" value="1"/>
</dbReference>
<keyword evidence="2" id="KW-0963">Cytoplasm</keyword>
<dbReference type="GO" id="GO:0003700">
    <property type="term" value="F:DNA-binding transcription factor activity"/>
    <property type="evidence" value="ECO:0007669"/>
    <property type="project" value="InterPro"/>
</dbReference>
<dbReference type="SMART" id="SM00448">
    <property type="entry name" value="REC"/>
    <property type="match status" value="1"/>
</dbReference>
<dbReference type="Pfam" id="PF17853">
    <property type="entry name" value="GGDEF_2"/>
    <property type="match status" value="1"/>
</dbReference>
<dbReference type="Pfam" id="PF12833">
    <property type="entry name" value="HTH_18"/>
    <property type="match status" value="1"/>
</dbReference>
<evidence type="ECO:0000259" key="10">
    <source>
        <dbReference type="PROSITE" id="PS50110"/>
    </source>
</evidence>
<dbReference type="PROSITE" id="PS00041">
    <property type="entry name" value="HTH_ARAC_FAMILY_1"/>
    <property type="match status" value="1"/>
</dbReference>
<dbReference type="PROSITE" id="PS01124">
    <property type="entry name" value="HTH_ARAC_FAMILY_2"/>
    <property type="match status" value="1"/>
</dbReference>
<keyword evidence="3 8" id="KW-0597">Phosphoprotein</keyword>
<sequence>MYEVLIVDDEPLARQSLQYLIDWKAFGFKITGEAEDGKQALELMRQRHFSLVLTDIRMPTMNGLEFIEKLRGVSDAEVVILSGYEDFEYARQGLKLGVNDYLLKPVDEDDLIAALRRIGASIAERQLLRRQRDLGLTALRDQFLRRLAHGPLSSPELEEQFRLLNLRNEAERLHCLVVEMDFLSADDGKLTERDIELKSFAVRNVLEEMCDGKGYVFEDTEERYGLLLFGTGGLNARNDDMPVKLAEEIGAAVRVNVKETVSIGVGQAAGDLRGVHQAYDSAEKALDAKFLRGKGSILTATNADGGEAESPELHALQEAVYEAIRNQREGEVKEALGRLWECCKSSGLGGNRIRAAVLEMLVQLLQLATSYGANSELLFHHDYGDYDRVMRTKTIDELFAFVDMKCVGVLLLLNRLKDMQPNSVIGTVKRIVQEQYHSNVSLRTVAGQVFLNPNYLGKLFKAGTDSSFNEYLLQVRMEKAKELLLRTDKKVYEIALAVGYGELDWFYKRFKSYAGISAGEFRGKYAKESESN</sequence>
<dbReference type="Gene3D" id="1.10.10.60">
    <property type="entry name" value="Homeodomain-like"/>
    <property type="match status" value="2"/>
</dbReference>
<dbReference type="SUPFAM" id="SSF46689">
    <property type="entry name" value="Homeodomain-like"/>
    <property type="match status" value="1"/>
</dbReference>
<dbReference type="GO" id="GO:0043565">
    <property type="term" value="F:sequence-specific DNA binding"/>
    <property type="evidence" value="ECO:0007669"/>
    <property type="project" value="InterPro"/>
</dbReference>
<evidence type="ECO:0000256" key="1">
    <source>
        <dbReference type="ARBA" id="ARBA00004496"/>
    </source>
</evidence>
<dbReference type="CDD" id="cd17536">
    <property type="entry name" value="REC_YesN-like"/>
    <property type="match status" value="1"/>
</dbReference>
<evidence type="ECO:0000313" key="12">
    <source>
        <dbReference type="Proteomes" id="UP000479114"/>
    </source>
</evidence>
<keyword evidence="6" id="KW-0238">DNA-binding</keyword>
<dbReference type="InterPro" id="IPR009057">
    <property type="entry name" value="Homeodomain-like_sf"/>
</dbReference>
<dbReference type="InterPro" id="IPR051552">
    <property type="entry name" value="HptR"/>
</dbReference>
<accession>A0A6C0P4E3</accession>
<dbReference type="InterPro" id="IPR018060">
    <property type="entry name" value="HTH_AraC"/>
</dbReference>
<dbReference type="InterPro" id="IPR041522">
    <property type="entry name" value="CdaR_GGDEF"/>
</dbReference>
<feature type="modified residue" description="4-aspartylphosphate" evidence="8">
    <location>
        <position position="55"/>
    </location>
</feature>
<dbReference type="InterPro" id="IPR011006">
    <property type="entry name" value="CheY-like_superfamily"/>
</dbReference>
<evidence type="ECO:0000256" key="7">
    <source>
        <dbReference type="ARBA" id="ARBA00023163"/>
    </source>
</evidence>
<evidence type="ECO:0000256" key="2">
    <source>
        <dbReference type="ARBA" id="ARBA00022490"/>
    </source>
</evidence>
<dbReference type="Pfam" id="PF00072">
    <property type="entry name" value="Response_reg"/>
    <property type="match status" value="1"/>
</dbReference>
<evidence type="ECO:0000256" key="3">
    <source>
        <dbReference type="ARBA" id="ARBA00022553"/>
    </source>
</evidence>
<organism evidence="11 12">
    <name type="scientific">Paenibacillus rhizovicinus</name>
    <dbReference type="NCBI Taxonomy" id="2704463"/>
    <lineage>
        <taxon>Bacteria</taxon>
        <taxon>Bacillati</taxon>
        <taxon>Bacillota</taxon>
        <taxon>Bacilli</taxon>
        <taxon>Bacillales</taxon>
        <taxon>Paenibacillaceae</taxon>
        <taxon>Paenibacillus</taxon>
    </lineage>
</organism>
<dbReference type="AlphaFoldDB" id="A0A6C0P4E3"/>
<protein>
    <submittedName>
        <fullName evidence="11">Response regulator</fullName>
    </submittedName>
</protein>
<keyword evidence="12" id="KW-1185">Reference proteome</keyword>
<dbReference type="KEGG" id="prz:GZH47_22655"/>
<name>A0A6C0P4E3_9BACL</name>
<comment type="subcellular location">
    <subcellularLocation>
        <location evidence="1">Cytoplasm</location>
    </subcellularLocation>
</comment>
<dbReference type="PANTHER" id="PTHR42713:SF3">
    <property type="entry name" value="TRANSCRIPTIONAL REGULATORY PROTEIN HPTR"/>
    <property type="match status" value="1"/>
</dbReference>
<dbReference type="EMBL" id="CP048286">
    <property type="protein sequence ID" value="QHW33315.1"/>
    <property type="molecule type" value="Genomic_DNA"/>
</dbReference>
<evidence type="ECO:0000256" key="5">
    <source>
        <dbReference type="ARBA" id="ARBA00023015"/>
    </source>
</evidence>
<dbReference type="Gene3D" id="3.40.50.2300">
    <property type="match status" value="1"/>
</dbReference>
<dbReference type="InterPro" id="IPR018062">
    <property type="entry name" value="HTH_AraC-typ_CS"/>
</dbReference>
<dbReference type="SUPFAM" id="SSF52172">
    <property type="entry name" value="CheY-like"/>
    <property type="match status" value="1"/>
</dbReference>
<dbReference type="InterPro" id="IPR001789">
    <property type="entry name" value="Sig_transdc_resp-reg_receiver"/>
</dbReference>
<dbReference type="SMART" id="SM00342">
    <property type="entry name" value="HTH_ARAC"/>
    <property type="match status" value="1"/>
</dbReference>
<evidence type="ECO:0000256" key="4">
    <source>
        <dbReference type="ARBA" id="ARBA00023012"/>
    </source>
</evidence>
<evidence type="ECO:0000256" key="6">
    <source>
        <dbReference type="ARBA" id="ARBA00023125"/>
    </source>
</evidence>
<feature type="domain" description="Response regulatory" evidence="10">
    <location>
        <begin position="3"/>
        <end position="119"/>
    </location>
</feature>
<dbReference type="Proteomes" id="UP000479114">
    <property type="component" value="Chromosome"/>
</dbReference>
<keyword evidence="7" id="KW-0804">Transcription</keyword>
<dbReference type="GO" id="GO:0000160">
    <property type="term" value="P:phosphorelay signal transduction system"/>
    <property type="evidence" value="ECO:0007669"/>
    <property type="project" value="UniProtKB-KW"/>
</dbReference>
<feature type="domain" description="HTH araC/xylS-type" evidence="9">
    <location>
        <begin position="426"/>
        <end position="524"/>
    </location>
</feature>
<evidence type="ECO:0000313" key="11">
    <source>
        <dbReference type="EMBL" id="QHW33315.1"/>
    </source>
</evidence>
<dbReference type="RefSeq" id="WP_162643300.1">
    <property type="nucleotide sequence ID" value="NZ_CP048286.1"/>
</dbReference>
<dbReference type="GO" id="GO:0005737">
    <property type="term" value="C:cytoplasm"/>
    <property type="evidence" value="ECO:0007669"/>
    <property type="project" value="UniProtKB-SubCell"/>
</dbReference>
<keyword evidence="5" id="KW-0805">Transcription regulation</keyword>
<evidence type="ECO:0000256" key="8">
    <source>
        <dbReference type="PROSITE-ProRule" id="PRU00169"/>
    </source>
</evidence>
<gene>
    <name evidence="11" type="ORF">GZH47_22655</name>
</gene>
<keyword evidence="4" id="KW-0902">Two-component regulatory system</keyword>